<dbReference type="RefSeq" id="WP_207109294.1">
    <property type="nucleotide sequence ID" value="NZ_JAFLVR010000035.1"/>
</dbReference>
<dbReference type="EMBL" id="JAFLVR010000035">
    <property type="protein sequence ID" value="MBO0453526.1"/>
    <property type="molecule type" value="Genomic_DNA"/>
</dbReference>
<gene>
    <name evidence="2" type="ORF">JZO85_14770</name>
</gene>
<evidence type="ECO:0000256" key="1">
    <source>
        <dbReference type="SAM" id="Phobius"/>
    </source>
</evidence>
<protein>
    <submittedName>
        <fullName evidence="2">Uncharacterized protein</fullName>
    </submittedName>
</protein>
<keyword evidence="1" id="KW-1133">Transmembrane helix</keyword>
<name>A0ABS3HJ78_9ENTE</name>
<reference evidence="2 3" key="1">
    <citation type="submission" date="2021-03" db="EMBL/GenBank/DDBJ databases">
        <title>Enterococcal diversity collection.</title>
        <authorList>
            <person name="Gilmore M.S."/>
            <person name="Schwartzman J."/>
            <person name="Van Tyne D."/>
            <person name="Martin M."/>
            <person name="Earl A.M."/>
            <person name="Manson A.L."/>
            <person name="Straub T."/>
            <person name="Salamzade R."/>
            <person name="Saavedra J."/>
            <person name="Lebreton F."/>
            <person name="Prichula J."/>
            <person name="Schaufler K."/>
            <person name="Gaca A."/>
            <person name="Sgardioli B."/>
            <person name="Wagenaar J."/>
            <person name="Strong T."/>
        </authorList>
    </citation>
    <scope>NUCLEOTIDE SEQUENCE [LARGE SCALE GENOMIC DNA]</scope>
    <source>
        <strain evidence="2 3">MJM16</strain>
    </source>
</reference>
<proteinExistence type="predicted"/>
<feature type="transmembrane region" description="Helical" evidence="1">
    <location>
        <begin position="133"/>
        <end position="153"/>
    </location>
</feature>
<keyword evidence="1" id="KW-0812">Transmembrane</keyword>
<organism evidence="2 3">
    <name type="scientific">Candidatus Enterococcus murrayae</name>
    <dbReference type="NCBI Taxonomy" id="2815321"/>
    <lineage>
        <taxon>Bacteria</taxon>
        <taxon>Bacillati</taxon>
        <taxon>Bacillota</taxon>
        <taxon>Bacilli</taxon>
        <taxon>Lactobacillales</taxon>
        <taxon>Enterococcaceae</taxon>
        <taxon>Enterococcus</taxon>
    </lineage>
</organism>
<feature type="transmembrane region" description="Helical" evidence="1">
    <location>
        <begin position="12"/>
        <end position="31"/>
    </location>
</feature>
<comment type="caution">
    <text evidence="2">The sequence shown here is derived from an EMBL/GenBank/DDBJ whole genome shotgun (WGS) entry which is preliminary data.</text>
</comment>
<evidence type="ECO:0000313" key="3">
    <source>
        <dbReference type="Proteomes" id="UP000664495"/>
    </source>
</evidence>
<keyword evidence="3" id="KW-1185">Reference proteome</keyword>
<dbReference type="Proteomes" id="UP000664495">
    <property type="component" value="Unassembled WGS sequence"/>
</dbReference>
<feature type="transmembrane region" description="Helical" evidence="1">
    <location>
        <begin position="89"/>
        <end position="112"/>
    </location>
</feature>
<feature type="transmembrane region" description="Helical" evidence="1">
    <location>
        <begin position="52"/>
        <end position="69"/>
    </location>
</feature>
<evidence type="ECO:0000313" key="2">
    <source>
        <dbReference type="EMBL" id="MBO0453526.1"/>
    </source>
</evidence>
<sequence>MEMIVKLVINFIFFPIVILGLISVVPFWYSLKRMITRRVTSEQEKKMVMETILISVCIILLLIIVRWLLPNILPTELLQNICPKNQYVVAIIGKSTFEIYSLLFYCILFGFVHKIKQVQYRMLSKDYFVRRSLLPMLGISLLCTFIPYFFGVWQLSL</sequence>
<keyword evidence="1" id="KW-0472">Membrane</keyword>
<accession>A0ABS3HJ78</accession>